<dbReference type="GO" id="GO:0003676">
    <property type="term" value="F:nucleic acid binding"/>
    <property type="evidence" value="ECO:0007669"/>
    <property type="project" value="InterPro"/>
</dbReference>
<proteinExistence type="predicted"/>
<dbReference type="Pfam" id="PF00665">
    <property type="entry name" value="rve"/>
    <property type="match status" value="1"/>
</dbReference>
<dbReference type="PROSITE" id="PS50994">
    <property type="entry name" value="INTEGRASE"/>
    <property type="match status" value="1"/>
</dbReference>
<dbReference type="InterPro" id="IPR001584">
    <property type="entry name" value="Integrase_cat-core"/>
</dbReference>
<dbReference type="Gene3D" id="3.30.420.10">
    <property type="entry name" value="Ribonuclease H-like superfamily/Ribonuclease H"/>
    <property type="match status" value="1"/>
</dbReference>
<name>A0AAW2REI7_SESRA</name>
<reference evidence="2" key="2">
    <citation type="journal article" date="2024" name="Plant">
        <title>Genomic evolution and insights into agronomic trait innovations of Sesamum species.</title>
        <authorList>
            <person name="Miao H."/>
            <person name="Wang L."/>
            <person name="Qu L."/>
            <person name="Liu H."/>
            <person name="Sun Y."/>
            <person name="Le M."/>
            <person name="Wang Q."/>
            <person name="Wei S."/>
            <person name="Zheng Y."/>
            <person name="Lin W."/>
            <person name="Duan Y."/>
            <person name="Cao H."/>
            <person name="Xiong S."/>
            <person name="Wang X."/>
            <person name="Wei L."/>
            <person name="Li C."/>
            <person name="Ma Q."/>
            <person name="Ju M."/>
            <person name="Zhao R."/>
            <person name="Li G."/>
            <person name="Mu C."/>
            <person name="Tian Q."/>
            <person name="Mei H."/>
            <person name="Zhang T."/>
            <person name="Gao T."/>
            <person name="Zhang H."/>
        </authorList>
    </citation>
    <scope>NUCLEOTIDE SEQUENCE</scope>
    <source>
        <strain evidence="2">G02</strain>
    </source>
</reference>
<dbReference type="EMBL" id="JACGWJ010000013">
    <property type="protein sequence ID" value="KAL0378454.1"/>
    <property type="molecule type" value="Genomic_DNA"/>
</dbReference>
<dbReference type="PANTHER" id="PTHR37984">
    <property type="entry name" value="PROTEIN CBG26694"/>
    <property type="match status" value="1"/>
</dbReference>
<reference evidence="2" key="1">
    <citation type="submission" date="2020-06" db="EMBL/GenBank/DDBJ databases">
        <authorList>
            <person name="Li T."/>
            <person name="Hu X."/>
            <person name="Zhang T."/>
            <person name="Song X."/>
            <person name="Zhang H."/>
            <person name="Dai N."/>
            <person name="Sheng W."/>
            <person name="Hou X."/>
            <person name="Wei L."/>
        </authorList>
    </citation>
    <scope>NUCLEOTIDE SEQUENCE</scope>
    <source>
        <strain evidence="2">G02</strain>
        <tissue evidence="2">Leaf</tissue>
    </source>
</reference>
<dbReference type="PANTHER" id="PTHR37984:SF5">
    <property type="entry name" value="PROTEIN NYNRIN-LIKE"/>
    <property type="match status" value="1"/>
</dbReference>
<organism evidence="2">
    <name type="scientific">Sesamum radiatum</name>
    <name type="common">Black benniseed</name>
    <dbReference type="NCBI Taxonomy" id="300843"/>
    <lineage>
        <taxon>Eukaryota</taxon>
        <taxon>Viridiplantae</taxon>
        <taxon>Streptophyta</taxon>
        <taxon>Embryophyta</taxon>
        <taxon>Tracheophyta</taxon>
        <taxon>Spermatophyta</taxon>
        <taxon>Magnoliopsida</taxon>
        <taxon>eudicotyledons</taxon>
        <taxon>Gunneridae</taxon>
        <taxon>Pentapetalae</taxon>
        <taxon>asterids</taxon>
        <taxon>lamiids</taxon>
        <taxon>Lamiales</taxon>
        <taxon>Pedaliaceae</taxon>
        <taxon>Sesamum</taxon>
    </lineage>
</organism>
<dbReference type="AlphaFoldDB" id="A0AAW2REI7"/>
<sequence length="180" mass="20838">MIGGKLPDLKHGLPASWYKQTPSTKDPTCTPYCGACPQKKESMSSKRYIGIVVELMIAHGLWRIKPYELPYHETRHQTPSKQMQRCQKHSSLIHQPAEPLTTMLSPCPFTQRGVDIVGPFSVAFGQRKFLLVTIDYFTKWVEVEPLARITEREVKKFIWKNIMYRFGIPREIISDNGRQF</sequence>
<dbReference type="SUPFAM" id="SSF53098">
    <property type="entry name" value="Ribonuclease H-like"/>
    <property type="match status" value="1"/>
</dbReference>
<dbReference type="InterPro" id="IPR012337">
    <property type="entry name" value="RNaseH-like_sf"/>
</dbReference>
<dbReference type="InterPro" id="IPR036397">
    <property type="entry name" value="RNaseH_sf"/>
</dbReference>
<evidence type="ECO:0000313" key="2">
    <source>
        <dbReference type="EMBL" id="KAL0378454.1"/>
    </source>
</evidence>
<feature type="domain" description="Integrase catalytic" evidence="1">
    <location>
        <begin position="104"/>
        <end position="180"/>
    </location>
</feature>
<protein>
    <recommendedName>
        <fullName evidence="1">Integrase catalytic domain-containing protein</fullName>
    </recommendedName>
</protein>
<dbReference type="GO" id="GO:0015074">
    <property type="term" value="P:DNA integration"/>
    <property type="evidence" value="ECO:0007669"/>
    <property type="project" value="InterPro"/>
</dbReference>
<dbReference type="InterPro" id="IPR050951">
    <property type="entry name" value="Retrovirus_Pol_polyprotein"/>
</dbReference>
<comment type="caution">
    <text evidence="2">The sequence shown here is derived from an EMBL/GenBank/DDBJ whole genome shotgun (WGS) entry which is preliminary data.</text>
</comment>
<gene>
    <name evidence="2" type="ORF">Sradi_3150900</name>
</gene>
<evidence type="ECO:0000259" key="1">
    <source>
        <dbReference type="PROSITE" id="PS50994"/>
    </source>
</evidence>
<accession>A0AAW2REI7</accession>